<keyword evidence="4" id="KW-1185">Reference proteome</keyword>
<organism evidence="3 4">
    <name type="scientific">Koribacter versatilis (strain Ellin345)</name>
    <dbReference type="NCBI Taxonomy" id="204669"/>
    <lineage>
        <taxon>Bacteria</taxon>
        <taxon>Pseudomonadati</taxon>
        <taxon>Acidobacteriota</taxon>
        <taxon>Terriglobia</taxon>
        <taxon>Terriglobales</taxon>
        <taxon>Candidatus Korobacteraceae</taxon>
        <taxon>Candidatus Korobacter</taxon>
    </lineage>
</organism>
<dbReference type="STRING" id="204669.Acid345_4322"/>
<feature type="transmembrane region" description="Helical" evidence="2">
    <location>
        <begin position="60"/>
        <end position="78"/>
    </location>
</feature>
<keyword evidence="2" id="KW-1133">Transmembrane helix</keyword>
<name>Q1IIH8_KORVE</name>
<dbReference type="Proteomes" id="UP000002432">
    <property type="component" value="Chromosome"/>
</dbReference>
<proteinExistence type="predicted"/>
<keyword evidence="2" id="KW-0472">Membrane</keyword>
<gene>
    <name evidence="3" type="ordered locus">Acid345_4322</name>
</gene>
<evidence type="ECO:0000313" key="3">
    <source>
        <dbReference type="EMBL" id="ABF43322.1"/>
    </source>
</evidence>
<reference evidence="3 4" key="1">
    <citation type="journal article" date="2009" name="Appl. Environ. Microbiol.">
        <title>Three genomes from the phylum Acidobacteria provide insight into the lifestyles of these microorganisms in soils.</title>
        <authorList>
            <person name="Ward N.L."/>
            <person name="Challacombe J.F."/>
            <person name="Janssen P.H."/>
            <person name="Henrissat B."/>
            <person name="Coutinho P.M."/>
            <person name="Wu M."/>
            <person name="Xie G."/>
            <person name="Haft D.H."/>
            <person name="Sait M."/>
            <person name="Badger J."/>
            <person name="Barabote R.D."/>
            <person name="Bradley B."/>
            <person name="Brettin T.S."/>
            <person name="Brinkac L.M."/>
            <person name="Bruce D."/>
            <person name="Creasy T."/>
            <person name="Daugherty S.C."/>
            <person name="Davidsen T.M."/>
            <person name="DeBoy R.T."/>
            <person name="Detter J.C."/>
            <person name="Dodson R.J."/>
            <person name="Durkin A.S."/>
            <person name="Ganapathy A."/>
            <person name="Gwinn-Giglio M."/>
            <person name="Han C.S."/>
            <person name="Khouri H."/>
            <person name="Kiss H."/>
            <person name="Kothari S.P."/>
            <person name="Madupu R."/>
            <person name="Nelson K.E."/>
            <person name="Nelson W.C."/>
            <person name="Paulsen I."/>
            <person name="Penn K."/>
            <person name="Ren Q."/>
            <person name="Rosovitz M.J."/>
            <person name="Selengut J.D."/>
            <person name="Shrivastava S."/>
            <person name="Sullivan S.A."/>
            <person name="Tapia R."/>
            <person name="Thompson L.S."/>
            <person name="Watkins K.L."/>
            <person name="Yang Q."/>
            <person name="Yu C."/>
            <person name="Zafar N."/>
            <person name="Zhou L."/>
            <person name="Kuske C.R."/>
        </authorList>
    </citation>
    <scope>NUCLEOTIDE SEQUENCE [LARGE SCALE GENOMIC DNA]</scope>
    <source>
        <strain evidence="3 4">Ellin345</strain>
    </source>
</reference>
<feature type="compositionally biased region" description="Basic and acidic residues" evidence="1">
    <location>
        <begin position="358"/>
        <end position="367"/>
    </location>
</feature>
<dbReference type="AlphaFoldDB" id="Q1IIH8"/>
<protein>
    <submittedName>
        <fullName evidence="3">Uncharacterized protein</fullName>
    </submittedName>
</protein>
<sequence length="367" mass="40647">MSLVPTTPTFSPSLQGYTPKSFWKRPEGPFGMIVLVALILAGGYGLYIILPFLITLLTNVIYASVLAVVVFLIGWLIFNPTFRTAVKNLFQNIVRFFASWVVETDPIGILRNNLDDMKKEKYNLDQTVQRFSGSEEKLKRSISSKGDEINSLGFKAQKAEQMAGSAKDSMEKERLMLERQTFLEKAGMLMQGVKQLEALEGETSKMLNTFQHWSQIADSKIQRTENKVSFLAEQRKMILDAKATLGMGQRLLRGNPEQLKMVDMALDYLEEDTARTLGEIREFSRFTDKLITEEQIESGAAADEAAARFAEFSQKLLTAGEKPSVADMIEVSGVPSASAAAAVPMGGARKGGSTSAKDSGDYDNMFK</sequence>
<dbReference type="eggNOG" id="COG1842">
    <property type="taxonomic scope" value="Bacteria"/>
</dbReference>
<dbReference type="KEGG" id="aba:Acid345_4322"/>
<dbReference type="HOGENOM" id="CLU_823628_0_0_0"/>
<accession>Q1IIH8</accession>
<feature type="transmembrane region" description="Helical" evidence="2">
    <location>
        <begin position="30"/>
        <end position="54"/>
    </location>
</feature>
<keyword evidence="2" id="KW-0812">Transmembrane</keyword>
<evidence type="ECO:0000313" key="4">
    <source>
        <dbReference type="Proteomes" id="UP000002432"/>
    </source>
</evidence>
<dbReference type="EMBL" id="CP000360">
    <property type="protein sequence ID" value="ABF43322.1"/>
    <property type="molecule type" value="Genomic_DNA"/>
</dbReference>
<dbReference type="EnsemblBacteria" id="ABF43322">
    <property type="protein sequence ID" value="ABF43322"/>
    <property type="gene ID" value="Acid345_4322"/>
</dbReference>
<feature type="region of interest" description="Disordered" evidence="1">
    <location>
        <begin position="340"/>
        <end position="367"/>
    </location>
</feature>
<evidence type="ECO:0000256" key="1">
    <source>
        <dbReference type="SAM" id="MobiDB-lite"/>
    </source>
</evidence>
<evidence type="ECO:0000256" key="2">
    <source>
        <dbReference type="SAM" id="Phobius"/>
    </source>
</evidence>